<dbReference type="GO" id="GO:0032259">
    <property type="term" value="P:methylation"/>
    <property type="evidence" value="ECO:0007669"/>
    <property type="project" value="UniProtKB-KW"/>
</dbReference>
<dbReference type="PANTHER" id="PTHR44942:SF4">
    <property type="entry name" value="METHYLTRANSFERASE TYPE 11 DOMAIN-CONTAINING PROTEIN"/>
    <property type="match status" value="1"/>
</dbReference>
<gene>
    <name evidence="5" type="ORF">EYC84_004437</name>
</gene>
<dbReference type="VEuPathDB" id="FungiDB:MFRU_002g02110"/>
<dbReference type="AlphaFoldDB" id="A0A5M9K2W2"/>
<dbReference type="InterPro" id="IPR013216">
    <property type="entry name" value="Methyltransf_11"/>
</dbReference>
<dbReference type="EMBL" id="VICG01000002">
    <property type="protein sequence ID" value="KAA8575250.1"/>
    <property type="molecule type" value="Genomic_DNA"/>
</dbReference>
<evidence type="ECO:0000259" key="4">
    <source>
        <dbReference type="Pfam" id="PF08241"/>
    </source>
</evidence>
<evidence type="ECO:0000256" key="2">
    <source>
        <dbReference type="ARBA" id="ARBA00022603"/>
    </source>
</evidence>
<dbReference type="Pfam" id="PF08241">
    <property type="entry name" value="Methyltransf_11"/>
    <property type="match status" value="1"/>
</dbReference>
<comment type="similarity">
    <text evidence="1">Belongs to the methyltransferase superfamily.</text>
</comment>
<dbReference type="Proteomes" id="UP000322873">
    <property type="component" value="Unassembled WGS sequence"/>
</dbReference>
<comment type="caution">
    <text evidence="5">The sequence shown here is derived from an EMBL/GenBank/DDBJ whole genome shotgun (WGS) entry which is preliminary data.</text>
</comment>
<feature type="domain" description="Methyltransferase type 11" evidence="4">
    <location>
        <begin position="359"/>
        <end position="451"/>
    </location>
</feature>
<name>A0A5M9K2W2_MONFR</name>
<organism evidence="5 6">
    <name type="scientific">Monilinia fructicola</name>
    <name type="common">Brown rot fungus</name>
    <name type="synonym">Ciboria fructicola</name>
    <dbReference type="NCBI Taxonomy" id="38448"/>
    <lineage>
        <taxon>Eukaryota</taxon>
        <taxon>Fungi</taxon>
        <taxon>Dikarya</taxon>
        <taxon>Ascomycota</taxon>
        <taxon>Pezizomycotina</taxon>
        <taxon>Leotiomycetes</taxon>
        <taxon>Helotiales</taxon>
        <taxon>Sclerotiniaceae</taxon>
        <taxon>Monilinia</taxon>
    </lineage>
</organism>
<keyword evidence="2" id="KW-0489">Methyltransferase</keyword>
<evidence type="ECO:0000256" key="1">
    <source>
        <dbReference type="ARBA" id="ARBA00008361"/>
    </source>
</evidence>
<keyword evidence="6" id="KW-1185">Reference proteome</keyword>
<dbReference type="InterPro" id="IPR029063">
    <property type="entry name" value="SAM-dependent_MTases_sf"/>
</dbReference>
<dbReference type="GO" id="GO:0008757">
    <property type="term" value="F:S-adenosylmethionine-dependent methyltransferase activity"/>
    <property type="evidence" value="ECO:0007669"/>
    <property type="project" value="InterPro"/>
</dbReference>
<dbReference type="Gene3D" id="3.40.50.150">
    <property type="entry name" value="Vaccinia Virus protein VP39"/>
    <property type="match status" value="1"/>
</dbReference>
<proteinExistence type="inferred from homology"/>
<dbReference type="SUPFAM" id="SSF53335">
    <property type="entry name" value="S-adenosyl-L-methionine-dependent methyltransferases"/>
    <property type="match status" value="1"/>
</dbReference>
<protein>
    <recommendedName>
        <fullName evidence="4">Methyltransferase type 11 domain-containing protein</fullName>
    </recommendedName>
</protein>
<reference evidence="5 6" key="1">
    <citation type="submission" date="2019-06" db="EMBL/GenBank/DDBJ databases">
        <title>Genome Sequence of the Brown Rot Fungal Pathogen Monilinia fructicola.</title>
        <authorList>
            <person name="De Miccolis Angelini R.M."/>
            <person name="Landi L."/>
            <person name="Abate D."/>
            <person name="Pollastro S."/>
            <person name="Romanazzi G."/>
            <person name="Faretra F."/>
        </authorList>
    </citation>
    <scope>NUCLEOTIDE SEQUENCE [LARGE SCALE GENOMIC DNA]</scope>
    <source>
        <strain evidence="5 6">Mfrc123</strain>
    </source>
</reference>
<evidence type="ECO:0000256" key="3">
    <source>
        <dbReference type="ARBA" id="ARBA00022679"/>
    </source>
</evidence>
<dbReference type="PANTHER" id="PTHR44942">
    <property type="entry name" value="METHYLTRANSF_11 DOMAIN-CONTAINING PROTEIN"/>
    <property type="match status" value="1"/>
</dbReference>
<keyword evidence="3" id="KW-0808">Transferase</keyword>
<evidence type="ECO:0000313" key="5">
    <source>
        <dbReference type="EMBL" id="KAA8575250.1"/>
    </source>
</evidence>
<accession>A0A5M9K2W2</accession>
<sequence>MHVAHTPLSASFVNNPSLLDAAMFLAECATPAVLQTQSHTLVPRQINVASQSTKFRRQQSAYLTLAGGLNAEDSVVDNLMQLNWAKIGNSAIAKGAHVVEVGAESTTTARSLTALNPALHFQMQLDAPKDRDMYMEKQREETFEQELGSPEPRITITHRPIGVGYPQTATDAAVYILHLPEEPSATLAELKEHLNILRAGNAVMLILTASLLPEPGSIPDPETEATVRSRDLALLHLQLTTTGEMEMVELLRMIETVSDNSGKLVVINKLRSRNNIVVALAVKNVHFTLSFLCYDLFARKSTVPFMSSNGTTSNGKIFAQDKKFWNNYLKGRPRAPDIFFDRIFNYHKAQGGEFGIAHDVGAGNAPYANKLRSKFSHVIVSDIVAKNIELAQDRLGTDQYSYRVAKVEEAEDIPAGSVDLVFATNVMHFPDQKEAMSAISKQLKSGGTFVCSVFGPARFEDPALQDLWARISHEGGRVLLKNAEQPDQTIKIMARTQGNYNVAPLDPELFQQGATRVHLNMRNGGIIELLPPEEAHRNKEPNYTGPDDVEVFEDEQGWNFETDLEGVKEHIGSFPFIEADPTAFTDLFKELEVLVGQKKVQGYWPAKVILATRR</sequence>
<dbReference type="InterPro" id="IPR051052">
    <property type="entry name" value="Diverse_substrate_MTase"/>
</dbReference>
<dbReference type="VEuPathDB" id="FungiDB:MFRU_002g02120"/>
<evidence type="ECO:0000313" key="6">
    <source>
        <dbReference type="Proteomes" id="UP000322873"/>
    </source>
</evidence>